<proteinExistence type="predicted"/>
<keyword evidence="3 10" id="KW-0812">Transmembrane</keyword>
<keyword evidence="13" id="KW-1185">Reference proteome</keyword>
<dbReference type="AlphaFoldDB" id="A0AAV4EZ24"/>
<feature type="domain" description="G-protein coupled receptors family 1 profile" evidence="11">
    <location>
        <begin position="844"/>
        <end position="931"/>
    </location>
</feature>
<evidence type="ECO:0000256" key="1">
    <source>
        <dbReference type="ARBA" id="ARBA00004651"/>
    </source>
</evidence>
<dbReference type="PRINTS" id="PR00237">
    <property type="entry name" value="GPCRRHODOPSN"/>
</dbReference>
<dbReference type="PANTHER" id="PTHR24248">
    <property type="entry name" value="ADRENERGIC RECEPTOR-RELATED G-PROTEIN COUPLED RECEPTOR"/>
    <property type="match status" value="1"/>
</dbReference>
<keyword evidence="6 10" id="KW-0472">Membrane</keyword>
<dbReference type="PANTHER" id="PTHR24248:SF129">
    <property type="entry name" value="G-PROTEIN COUPLED RECEPTORS FAMILY 1 PROFILE DOMAIN-CONTAINING PROTEIN"/>
    <property type="match status" value="1"/>
</dbReference>
<accession>A0AAV4EZ24</accession>
<evidence type="ECO:0000256" key="10">
    <source>
        <dbReference type="SAM" id="Phobius"/>
    </source>
</evidence>
<gene>
    <name evidence="12" type="ORF">ElyMa_001946900</name>
</gene>
<sequence length="955" mass="105827">MNIKQAPGEGSGMKNKTTSDAAAGNITRTDLPLPGLVNSANVDDITAAFMSNFISDQEPVLRLAYLVLLSAATGLGNLLVLVAVLKFPSLRRPTNAMLGSLALSDFLVGTVTVPLYTAWTTRPGIFDRSAFMCALVLMSCLVVVTASQVSLLLLSVEQFLAVCHPFRHRNLLIGCPRLHTLGIVFAWASSFLTAAISLLAYEKTPSMSCNYYSVFDETFLFVASIFGVFFPFALIIYFNVRVLCVVKENEKKMSFAYRRDDNCPILRKKGRVERGSFSFSSSKTEGSLYDPTRRPSSFKGADSIAEISDNADRQDMYSVDGCVQRNMSKTKNSSRKYPTSSSDIKESKVNIATTAYKGEKFCPEARAEAPCVRKDSLLPVVVERDKLLPKSPMRTLLLCDGSVLSSKIKGKDAQDLAKEIDQPNTRQQASGFQVTRRWSLLEEMSCTAFSSSKPSVNPHYRHSVSAIDNDLFYRQCGINSSLSGTIPKELDINSSSNAVPSIPTLNDTRPYKKCFQIEKPFCTGYLSKFSNEHVSLLSTNKHRSEKHLTLLRHHNILNDISLTVCNSIVKSTPLLPKYIEFSDSLFHTGYDAKGQNCESLNHLPTLKTEHQFDFALNAKGLTDENKLQCPRSLSILDTANISYITKRTLASEKSYSDTISHVILPVKDLLHGDEKQRTIVTNLIECRENNQNVASVTNPDGQQAWNSSIQQTIKHHQTTDGLDSSSSFNVENCAEGLENVIDSKRGTMAGQGIFDKFAWSRKREDVDGSEAITASIDTNDAEISVDSGICVNNNIDILDGDHTHKESERDQFIIQTAKKASFDKDKYKENGSDGGVRDKSSVCLPLVSATESFRHLRLKRRLRSLSFSSVGVSQKVRWMVALVCATFILAWFPFFAVILANMFCDSCTLDYFLNAAIMVAFSKSMANPVVYALCHVEFRRAYGKVFKAIGLKSCC</sequence>
<evidence type="ECO:0000256" key="9">
    <source>
        <dbReference type="SAM" id="MobiDB-lite"/>
    </source>
</evidence>
<keyword evidence="5" id="KW-0297">G-protein coupled receptor</keyword>
<feature type="domain" description="G-protein coupled receptors family 1 profile" evidence="11">
    <location>
        <begin position="76"/>
        <end position="259"/>
    </location>
</feature>
<dbReference type="Proteomes" id="UP000762676">
    <property type="component" value="Unassembled WGS sequence"/>
</dbReference>
<keyword evidence="2" id="KW-1003">Cell membrane</keyword>
<comment type="subcellular location">
    <subcellularLocation>
        <location evidence="1">Cell membrane</location>
        <topology evidence="1">Multi-pass membrane protein</topology>
    </subcellularLocation>
</comment>
<evidence type="ECO:0000256" key="7">
    <source>
        <dbReference type="ARBA" id="ARBA00023170"/>
    </source>
</evidence>
<feature type="transmembrane region" description="Helical" evidence="10">
    <location>
        <begin position="97"/>
        <end position="117"/>
    </location>
</feature>
<keyword evidence="7 12" id="KW-0675">Receptor</keyword>
<protein>
    <submittedName>
        <fullName evidence="12">Adenosine receptor A2a</fullName>
    </submittedName>
</protein>
<dbReference type="InterPro" id="IPR017452">
    <property type="entry name" value="GPCR_Rhodpsn_7TM"/>
</dbReference>
<dbReference type="GO" id="GO:0005886">
    <property type="term" value="C:plasma membrane"/>
    <property type="evidence" value="ECO:0007669"/>
    <property type="project" value="UniProtKB-SubCell"/>
</dbReference>
<feature type="region of interest" description="Disordered" evidence="9">
    <location>
        <begin position="277"/>
        <end position="297"/>
    </location>
</feature>
<keyword evidence="8" id="KW-0807">Transducer</keyword>
<keyword evidence="4 10" id="KW-1133">Transmembrane helix</keyword>
<dbReference type="EMBL" id="BMAT01003950">
    <property type="protein sequence ID" value="GFR65406.1"/>
    <property type="molecule type" value="Genomic_DNA"/>
</dbReference>
<feature type="transmembrane region" description="Helical" evidence="10">
    <location>
        <begin position="878"/>
        <end position="899"/>
    </location>
</feature>
<dbReference type="SUPFAM" id="SSF81321">
    <property type="entry name" value="Family A G protein-coupled receptor-like"/>
    <property type="match status" value="1"/>
</dbReference>
<organism evidence="12 13">
    <name type="scientific">Elysia marginata</name>
    <dbReference type="NCBI Taxonomy" id="1093978"/>
    <lineage>
        <taxon>Eukaryota</taxon>
        <taxon>Metazoa</taxon>
        <taxon>Spiralia</taxon>
        <taxon>Lophotrochozoa</taxon>
        <taxon>Mollusca</taxon>
        <taxon>Gastropoda</taxon>
        <taxon>Heterobranchia</taxon>
        <taxon>Euthyneura</taxon>
        <taxon>Panpulmonata</taxon>
        <taxon>Sacoglossa</taxon>
        <taxon>Placobranchoidea</taxon>
        <taxon>Plakobranchidae</taxon>
        <taxon>Elysia</taxon>
    </lineage>
</organism>
<evidence type="ECO:0000256" key="3">
    <source>
        <dbReference type="ARBA" id="ARBA00022692"/>
    </source>
</evidence>
<feature type="transmembrane region" description="Helical" evidence="10">
    <location>
        <begin position="911"/>
        <end position="934"/>
    </location>
</feature>
<evidence type="ECO:0000313" key="13">
    <source>
        <dbReference type="Proteomes" id="UP000762676"/>
    </source>
</evidence>
<evidence type="ECO:0000256" key="8">
    <source>
        <dbReference type="ARBA" id="ARBA00023224"/>
    </source>
</evidence>
<dbReference type="GO" id="GO:0004930">
    <property type="term" value="F:G protein-coupled receptor activity"/>
    <property type="evidence" value="ECO:0007669"/>
    <property type="project" value="UniProtKB-KW"/>
</dbReference>
<feature type="region of interest" description="Disordered" evidence="9">
    <location>
        <begin position="1"/>
        <end position="21"/>
    </location>
</feature>
<evidence type="ECO:0000256" key="2">
    <source>
        <dbReference type="ARBA" id="ARBA00022475"/>
    </source>
</evidence>
<feature type="transmembrane region" description="Helical" evidence="10">
    <location>
        <begin position="63"/>
        <end position="85"/>
    </location>
</feature>
<feature type="transmembrane region" description="Helical" evidence="10">
    <location>
        <begin position="219"/>
        <end position="244"/>
    </location>
</feature>
<reference evidence="12 13" key="1">
    <citation type="journal article" date="2021" name="Elife">
        <title>Chloroplast acquisition without the gene transfer in kleptoplastic sea slugs, Plakobranchus ocellatus.</title>
        <authorList>
            <person name="Maeda T."/>
            <person name="Takahashi S."/>
            <person name="Yoshida T."/>
            <person name="Shimamura S."/>
            <person name="Takaki Y."/>
            <person name="Nagai Y."/>
            <person name="Toyoda A."/>
            <person name="Suzuki Y."/>
            <person name="Arimoto A."/>
            <person name="Ishii H."/>
            <person name="Satoh N."/>
            <person name="Nishiyama T."/>
            <person name="Hasebe M."/>
            <person name="Maruyama T."/>
            <person name="Minagawa J."/>
            <person name="Obokata J."/>
            <person name="Shigenobu S."/>
        </authorList>
    </citation>
    <scope>NUCLEOTIDE SEQUENCE [LARGE SCALE GENOMIC DNA]</scope>
</reference>
<evidence type="ECO:0000256" key="4">
    <source>
        <dbReference type="ARBA" id="ARBA00022989"/>
    </source>
</evidence>
<feature type="transmembrane region" description="Helical" evidence="10">
    <location>
        <begin position="177"/>
        <end position="199"/>
    </location>
</feature>
<dbReference type="PROSITE" id="PS50262">
    <property type="entry name" value="G_PROTEIN_RECEP_F1_2"/>
    <property type="match status" value="2"/>
</dbReference>
<evidence type="ECO:0000256" key="6">
    <source>
        <dbReference type="ARBA" id="ARBA00023136"/>
    </source>
</evidence>
<evidence type="ECO:0000259" key="11">
    <source>
        <dbReference type="PROSITE" id="PS50262"/>
    </source>
</evidence>
<dbReference type="Pfam" id="PF00001">
    <property type="entry name" value="7tm_1"/>
    <property type="match status" value="2"/>
</dbReference>
<comment type="caution">
    <text evidence="12">The sequence shown here is derived from an EMBL/GenBank/DDBJ whole genome shotgun (WGS) entry which is preliminary data.</text>
</comment>
<dbReference type="InterPro" id="IPR000276">
    <property type="entry name" value="GPCR_Rhodpsn"/>
</dbReference>
<evidence type="ECO:0000256" key="5">
    <source>
        <dbReference type="ARBA" id="ARBA00023040"/>
    </source>
</evidence>
<dbReference type="Gene3D" id="1.20.1070.10">
    <property type="entry name" value="Rhodopsin 7-helix transmembrane proteins"/>
    <property type="match status" value="2"/>
</dbReference>
<name>A0AAV4EZ24_9GAST</name>
<feature type="transmembrane region" description="Helical" evidence="10">
    <location>
        <begin position="129"/>
        <end position="156"/>
    </location>
</feature>
<evidence type="ECO:0000313" key="12">
    <source>
        <dbReference type="EMBL" id="GFR65406.1"/>
    </source>
</evidence>